<evidence type="ECO:0000256" key="7">
    <source>
        <dbReference type="SAM" id="Phobius"/>
    </source>
</evidence>
<dbReference type="PANTHER" id="PTHR30572">
    <property type="entry name" value="MEMBRANE COMPONENT OF TRANSPORTER-RELATED"/>
    <property type="match status" value="1"/>
</dbReference>
<proteinExistence type="inferred from homology"/>
<feature type="transmembrane region" description="Helical" evidence="7">
    <location>
        <begin position="422"/>
        <end position="440"/>
    </location>
</feature>
<feature type="transmembrane region" description="Helical" evidence="7">
    <location>
        <begin position="789"/>
        <end position="810"/>
    </location>
</feature>
<evidence type="ECO:0000313" key="11">
    <source>
        <dbReference type="Proteomes" id="UP001164959"/>
    </source>
</evidence>
<evidence type="ECO:0000256" key="4">
    <source>
        <dbReference type="ARBA" id="ARBA00022989"/>
    </source>
</evidence>
<feature type="transmembrane region" description="Helical" evidence="7">
    <location>
        <begin position="736"/>
        <end position="761"/>
    </location>
</feature>
<protein>
    <submittedName>
        <fullName evidence="10">FtsX-like permease family protein</fullName>
    </submittedName>
</protein>
<keyword evidence="3 7" id="KW-0812">Transmembrane</keyword>
<comment type="subcellular location">
    <subcellularLocation>
        <location evidence="1">Cell membrane</location>
        <topology evidence="1">Multi-pass membrane protein</topology>
    </subcellularLocation>
</comment>
<dbReference type="PANTHER" id="PTHR30572:SF4">
    <property type="entry name" value="ABC TRANSPORTER PERMEASE YTRF"/>
    <property type="match status" value="1"/>
</dbReference>
<keyword evidence="2" id="KW-1003">Cell membrane</keyword>
<feature type="domain" description="ABC3 transporter permease C-terminal" evidence="8">
    <location>
        <begin position="740"/>
        <end position="856"/>
    </location>
</feature>
<dbReference type="RefSeq" id="WP_265361057.1">
    <property type="nucleotide sequence ID" value="NZ_CP110636.1"/>
</dbReference>
<evidence type="ECO:0000256" key="1">
    <source>
        <dbReference type="ARBA" id="ARBA00004651"/>
    </source>
</evidence>
<feature type="transmembrane region" description="Helical" evidence="7">
    <location>
        <begin position="501"/>
        <end position="522"/>
    </location>
</feature>
<evidence type="ECO:0000256" key="6">
    <source>
        <dbReference type="ARBA" id="ARBA00038076"/>
    </source>
</evidence>
<dbReference type="InterPro" id="IPR050250">
    <property type="entry name" value="Macrolide_Exporter_MacB"/>
</dbReference>
<feature type="transmembrane region" description="Helical" evidence="7">
    <location>
        <begin position="320"/>
        <end position="347"/>
    </location>
</feature>
<comment type="similarity">
    <text evidence="6">Belongs to the ABC-4 integral membrane protein family.</text>
</comment>
<dbReference type="Proteomes" id="UP001164959">
    <property type="component" value="Chromosome"/>
</dbReference>
<reference evidence="10" key="1">
    <citation type="submission" date="2022-11" db="EMBL/GenBank/DDBJ databases">
        <title>Identification and genomic analyses of a novel endophytic actinobacterium Streptomyces endophytica sp. nov. with potential for biocontrol of Yam anthracnose.</title>
        <authorList>
            <person name="Huang X."/>
        </authorList>
    </citation>
    <scope>NUCLEOTIDE SEQUENCE</scope>
    <source>
        <strain evidence="10">HNM0140</strain>
    </source>
</reference>
<sequence>MLRTALRNVLAHKARLLMTALAVLLGVAFVAGTLIFSDTVGEAVKNASTKNLKDVAVSVQAINDDPHGPVAVQAGKDGKRATALDDRLADRIRALPGVAAVRPDVTGQATLAGRDDQPVGNGWQNLAVNYRPGKDGTDPRYPLVRGRGPANGGEIALAESTAEAAGVTLGDTVRFATDGPLLKKKLVGIVHSDDPQVTAGGSLALFDTATAQRLYLHPGQFDELIVSATPGTDQQALTAKVRELLPKDRAEATSGSTLAAQQAQMIALQNKALSTTLLTFAGIALFVGVFIIANTFTMLISQRSREIALLRAVGASRRQVVRSVLAEAALLGLVSSVVGFALGLGIAVGMRTVLNANGAGFPDGPVVIAPTTVLASLAVGVVVTVLAAWLPSRKAARIAPVEALTTVEAPPAPRSLVVRNTLGLLLTGLGVAVMLYVSTLNSGDDVPIAMAGSALTLTGVIVLAPLLSRPLVSLAGLVTTRLFGVAGKLAKENALRNPRRTAATGSALMIGLTLITGMTVVGHSAQLGMDKMAADGLTADYRINTSTFVGLDPELSKKVAKVPGVEAAAPLRGTGFSTGGSGEGSFGYLRGTDLTQIDKVTRITFTEGSLDAVRAGGIAISKTGAKLHGWHAGDTVSARFGEGPEDAKKRPTRLKVAAVYQDNEILGESFADVSLVDPHLSLVKNDDLLVKAADGASPALTKEIRHALGDSPLLKVQTRDDLRKEDAGKIDTVVNMVYGLLGMAVIIAVVGVVNTLAMSVFERTREIGLLRAIGLARTGIKQMVRLESVVISLFGAVLGIGVGIFLAWAGGSLVGSSFPTYEMVLPWGRLALFLLIALVVGVLAALWPARRAARLNTLEAIGAE</sequence>
<organism evidence="10 11">
    <name type="scientific">Streptomyces endophytica</name>
    <dbReference type="NCBI Taxonomy" id="2991496"/>
    <lineage>
        <taxon>Bacteria</taxon>
        <taxon>Bacillati</taxon>
        <taxon>Actinomycetota</taxon>
        <taxon>Actinomycetes</taxon>
        <taxon>Kitasatosporales</taxon>
        <taxon>Streptomycetaceae</taxon>
        <taxon>Streptomyces</taxon>
    </lineage>
</organism>
<evidence type="ECO:0000259" key="9">
    <source>
        <dbReference type="Pfam" id="PF12704"/>
    </source>
</evidence>
<dbReference type="Pfam" id="PF02687">
    <property type="entry name" value="FtsX"/>
    <property type="match status" value="2"/>
</dbReference>
<keyword evidence="11" id="KW-1185">Reference proteome</keyword>
<feature type="domain" description="ABC3 transporter permease C-terminal" evidence="8">
    <location>
        <begin position="279"/>
        <end position="400"/>
    </location>
</feature>
<dbReference type="EMBL" id="CP110636">
    <property type="protein sequence ID" value="UZJ29543.1"/>
    <property type="molecule type" value="Genomic_DNA"/>
</dbReference>
<feature type="transmembrane region" description="Helical" evidence="7">
    <location>
        <begin position="830"/>
        <end position="849"/>
    </location>
</feature>
<gene>
    <name evidence="10" type="ORF">OJ254_02485</name>
</gene>
<name>A0ABY6P6Y9_9ACTN</name>
<feature type="transmembrane region" description="Helical" evidence="7">
    <location>
        <begin position="446"/>
        <end position="467"/>
    </location>
</feature>
<keyword evidence="5 7" id="KW-0472">Membrane</keyword>
<feature type="domain" description="MacB-like periplasmic core" evidence="9">
    <location>
        <begin position="17"/>
        <end position="243"/>
    </location>
</feature>
<keyword evidence="4 7" id="KW-1133">Transmembrane helix</keyword>
<dbReference type="InterPro" id="IPR025857">
    <property type="entry name" value="MacB_PCD"/>
</dbReference>
<feature type="transmembrane region" description="Helical" evidence="7">
    <location>
        <begin position="367"/>
        <end position="390"/>
    </location>
</feature>
<dbReference type="Pfam" id="PF12704">
    <property type="entry name" value="MacB_PCD"/>
    <property type="match status" value="2"/>
</dbReference>
<dbReference type="InterPro" id="IPR003838">
    <property type="entry name" value="ABC3_permease_C"/>
</dbReference>
<feature type="domain" description="MacB-like periplasmic core" evidence="9">
    <location>
        <begin position="501"/>
        <end position="704"/>
    </location>
</feature>
<evidence type="ECO:0000259" key="8">
    <source>
        <dbReference type="Pfam" id="PF02687"/>
    </source>
</evidence>
<evidence type="ECO:0000256" key="3">
    <source>
        <dbReference type="ARBA" id="ARBA00022692"/>
    </source>
</evidence>
<feature type="transmembrane region" description="Helical" evidence="7">
    <location>
        <begin position="277"/>
        <end position="300"/>
    </location>
</feature>
<evidence type="ECO:0000313" key="10">
    <source>
        <dbReference type="EMBL" id="UZJ29543.1"/>
    </source>
</evidence>
<evidence type="ECO:0000256" key="5">
    <source>
        <dbReference type="ARBA" id="ARBA00023136"/>
    </source>
</evidence>
<evidence type="ECO:0000256" key="2">
    <source>
        <dbReference type="ARBA" id="ARBA00022475"/>
    </source>
</evidence>
<accession>A0ABY6P6Y9</accession>